<dbReference type="InterPro" id="IPR036291">
    <property type="entry name" value="NAD(P)-bd_dom_sf"/>
</dbReference>
<dbReference type="InterPro" id="IPR009081">
    <property type="entry name" value="PP-bd_ACP"/>
</dbReference>
<feature type="region of interest" description="N-terminal hotdog fold" evidence="4">
    <location>
        <begin position="139"/>
        <end position="264"/>
    </location>
</feature>
<dbReference type="SUPFAM" id="SSF52151">
    <property type="entry name" value="FabD/lysophospholipase-like"/>
    <property type="match status" value="1"/>
</dbReference>
<dbReference type="InterPro" id="IPR016035">
    <property type="entry name" value="Acyl_Trfase/lysoPLipase"/>
</dbReference>
<organism evidence="7 8">
    <name type="scientific">Nocardiopsis mangrovi</name>
    <dbReference type="NCBI Taxonomy" id="1179818"/>
    <lineage>
        <taxon>Bacteria</taxon>
        <taxon>Bacillati</taxon>
        <taxon>Actinomycetota</taxon>
        <taxon>Actinomycetes</taxon>
        <taxon>Streptosporangiales</taxon>
        <taxon>Nocardiopsidaceae</taxon>
        <taxon>Nocardiopsis</taxon>
    </lineage>
</organism>
<dbReference type="Pfam" id="PF14765">
    <property type="entry name" value="PS-DH"/>
    <property type="match status" value="1"/>
</dbReference>
<name>A0ABV9E6Z4_9ACTN</name>
<keyword evidence="8" id="KW-1185">Reference proteome</keyword>
<evidence type="ECO:0000313" key="7">
    <source>
        <dbReference type="EMBL" id="MFC4566091.1"/>
    </source>
</evidence>
<evidence type="ECO:0000259" key="5">
    <source>
        <dbReference type="PROSITE" id="PS50075"/>
    </source>
</evidence>
<gene>
    <name evidence="7" type="ORF">ACFO4E_29920</name>
</gene>
<dbReference type="Gene3D" id="3.10.129.110">
    <property type="entry name" value="Polyketide synthase dehydratase"/>
    <property type="match status" value="1"/>
</dbReference>
<reference evidence="8" key="1">
    <citation type="journal article" date="2019" name="Int. J. Syst. Evol. Microbiol.">
        <title>The Global Catalogue of Microorganisms (GCM) 10K type strain sequencing project: providing services to taxonomists for standard genome sequencing and annotation.</title>
        <authorList>
            <consortium name="The Broad Institute Genomics Platform"/>
            <consortium name="The Broad Institute Genome Sequencing Center for Infectious Disease"/>
            <person name="Wu L."/>
            <person name="Ma J."/>
        </authorList>
    </citation>
    <scope>NUCLEOTIDE SEQUENCE [LARGE SCALE GENOMIC DNA]</scope>
    <source>
        <strain evidence="8">XZYJ18</strain>
    </source>
</reference>
<dbReference type="Gene3D" id="1.10.1200.10">
    <property type="entry name" value="ACP-like"/>
    <property type="match status" value="1"/>
</dbReference>
<dbReference type="PANTHER" id="PTHR43775:SF51">
    <property type="entry name" value="INACTIVE PHENOLPHTHIOCEROL SYNTHESIS POLYKETIDE SYNTHASE TYPE I PKS1-RELATED"/>
    <property type="match status" value="1"/>
</dbReference>
<feature type="domain" description="Carrier" evidence="5">
    <location>
        <begin position="874"/>
        <end position="948"/>
    </location>
</feature>
<dbReference type="RefSeq" id="WP_378580652.1">
    <property type="nucleotide sequence ID" value="NZ_JBHSFQ010000071.1"/>
</dbReference>
<dbReference type="InterPro" id="IPR020807">
    <property type="entry name" value="PKS_DH"/>
</dbReference>
<accession>A0ABV9E6Z4</accession>
<dbReference type="InterPro" id="IPR055123">
    <property type="entry name" value="SpnB-like_Rossmann"/>
</dbReference>
<dbReference type="SMART" id="SM00823">
    <property type="entry name" value="PKS_PP"/>
    <property type="match status" value="1"/>
</dbReference>
<dbReference type="PROSITE" id="PS52019">
    <property type="entry name" value="PKS_MFAS_DH"/>
    <property type="match status" value="1"/>
</dbReference>
<comment type="caution">
    <text evidence="7">The sequence shown here is derived from an EMBL/GenBank/DDBJ whole genome shotgun (WGS) entry which is preliminary data.</text>
</comment>
<dbReference type="Pfam" id="PF00550">
    <property type="entry name" value="PP-binding"/>
    <property type="match status" value="1"/>
</dbReference>
<dbReference type="SMART" id="SM00826">
    <property type="entry name" value="PKS_DH"/>
    <property type="match status" value="1"/>
</dbReference>
<protein>
    <submittedName>
        <fullName evidence="7">Type I polyketide synthase</fullName>
        <ecNumber evidence="7">6.4.-.-</ecNumber>
    </submittedName>
</protein>
<dbReference type="SUPFAM" id="SSF47336">
    <property type="entry name" value="ACP-like"/>
    <property type="match status" value="1"/>
</dbReference>
<dbReference type="PANTHER" id="PTHR43775">
    <property type="entry name" value="FATTY ACID SYNTHASE"/>
    <property type="match status" value="1"/>
</dbReference>
<evidence type="ECO:0000256" key="2">
    <source>
        <dbReference type="ARBA" id="ARBA00022553"/>
    </source>
</evidence>
<dbReference type="EC" id="6.4.-.-" evidence="7"/>
<dbReference type="SUPFAM" id="SSF51735">
    <property type="entry name" value="NAD(P)-binding Rossmann-fold domains"/>
    <property type="match status" value="2"/>
</dbReference>
<keyword evidence="1" id="KW-0596">Phosphopantetheine</keyword>
<dbReference type="Gene3D" id="3.40.50.720">
    <property type="entry name" value="NAD(P)-binding Rossmann-like Domain"/>
    <property type="match status" value="1"/>
</dbReference>
<evidence type="ECO:0000259" key="6">
    <source>
        <dbReference type="PROSITE" id="PS52019"/>
    </source>
</evidence>
<dbReference type="InterPro" id="IPR057326">
    <property type="entry name" value="KR_dom"/>
</dbReference>
<dbReference type="InterPro" id="IPR036736">
    <property type="entry name" value="ACP-like_sf"/>
</dbReference>
<keyword evidence="7" id="KW-0436">Ligase</keyword>
<feature type="active site" description="Proton acceptor; for dehydratase activity" evidence="4">
    <location>
        <position position="171"/>
    </location>
</feature>
<dbReference type="InterPro" id="IPR049900">
    <property type="entry name" value="PKS_mFAS_DH"/>
</dbReference>
<dbReference type="Pfam" id="PF22953">
    <property type="entry name" value="SpnB_Rossmann"/>
    <property type="match status" value="1"/>
</dbReference>
<dbReference type="CDD" id="cd08956">
    <property type="entry name" value="KR_3_FAS_SDR_x"/>
    <property type="match status" value="1"/>
</dbReference>
<feature type="region of interest" description="C-terminal hotdog fold" evidence="4">
    <location>
        <begin position="281"/>
        <end position="421"/>
    </location>
</feature>
<evidence type="ECO:0000256" key="1">
    <source>
        <dbReference type="ARBA" id="ARBA00022450"/>
    </source>
</evidence>
<dbReference type="Proteomes" id="UP001595923">
    <property type="component" value="Unassembled WGS sequence"/>
</dbReference>
<keyword evidence="3" id="KW-0808">Transferase</keyword>
<dbReference type="GO" id="GO:0016874">
    <property type="term" value="F:ligase activity"/>
    <property type="evidence" value="ECO:0007669"/>
    <property type="project" value="UniProtKB-KW"/>
</dbReference>
<dbReference type="Gene3D" id="3.40.366.10">
    <property type="entry name" value="Malonyl-Coenzyme A Acyl Carrier Protein, domain 2"/>
    <property type="match status" value="1"/>
</dbReference>
<dbReference type="Pfam" id="PF21089">
    <property type="entry name" value="PKS_DH_N"/>
    <property type="match status" value="1"/>
</dbReference>
<keyword evidence="2" id="KW-0597">Phosphoprotein</keyword>
<evidence type="ECO:0000313" key="8">
    <source>
        <dbReference type="Proteomes" id="UP001595923"/>
    </source>
</evidence>
<dbReference type="EMBL" id="JBHSFQ010000071">
    <property type="protein sequence ID" value="MFC4566091.1"/>
    <property type="molecule type" value="Genomic_DNA"/>
</dbReference>
<dbReference type="InterPro" id="IPR013968">
    <property type="entry name" value="PKS_KR"/>
</dbReference>
<sequence length="1027" mass="104971">MTDPGYWVRQVRCPVRFADGVAAAREAGAGVFLELGPGGALSAMAEEVVADIPGEPGSATGALCVPLLRRDRDEATTALTALARAHVRGVDIDWENAHPPVSSPPVDLPTYAFQHRRYWPDTAPPAADAAGLGLDTAAHPLLGAVTVLPDTGGVLLTGLLSATAPAWLADHRLLGTAVVPGTALLELVARAGDEAGCDLVEELVNEVPLTLPGAAGVRVRVTAGAPDPAGRRTAAVYSRAEDAPAGTGWTRHATAALGVSGAGLSAAAAPTDLAVWPPRDAVELDVGDFYPGLAEAGHDYGPAFRGLRAAWRRGGDVFVEAELAEAQSGDAAAFGLHPALLDAVLQAITLTGIEERVDGHVRVPFAWRDVRLHASGASALRARLTADGAGGVVVHAADSTGAPVVSVGSLTSRPIPAARLDPGRGARSGALLRVEWTGRPSPAPCHGGPAPALLDARHLDGTTAEEVRAAATDVLGRLRRRLDAPGSGARTLVVLTRGAVSAAPDATAEPVDPVGAAVWGLVRSAQEEYPDRILLADIDGDPHDAVPLVLASGEPQVAVRGGRALVPRLARAPEPAAHGSEAVCSAPDPDGTVLVTGGTGSLGAVVARHMAARYGVRHLILAGRRGPDAPGAADLVADLARLGASARAVRCDVADRDALRRLLAEIPREHPLTGVVHLAGVLDDGLLPAQTPERLASVFRPKADAALHLDECTRDTDLRLFVLFSSLAGTLGSAGQATYAAANAYLDGIAQRRRAAGLPAVSVAWGRWRQEGGMTAAVAAGRSVVVDGGALPGFTPEEGTALLDAALRGDAPVAVAIEAEPAALAATADGRVPPLLRGLVRPARPASGTAATGTAAEPPLSARFAAMTETDRRRALIDLVKEHAAAVLGAAPEAIGAERAFTDQGFDSLTSVELRNRLVRATGVRLPAAVVFNCPTPAALAARIATELPAAPLPGGSAPPPDREDEVRRVLARVPFERFREAGVLDALLGLAGGDGAAPAADPAAEEPLAHMDADELVRRALGDLGT</sequence>
<feature type="domain" description="PKS/mFAS DH" evidence="6">
    <location>
        <begin position="139"/>
        <end position="421"/>
    </location>
</feature>
<feature type="active site" description="Proton donor; for dehydratase activity" evidence="4">
    <location>
        <position position="342"/>
    </location>
</feature>
<dbReference type="SMART" id="SM00822">
    <property type="entry name" value="PKS_KR"/>
    <property type="match status" value="1"/>
</dbReference>
<dbReference type="InterPro" id="IPR042104">
    <property type="entry name" value="PKS_dehydratase_sf"/>
</dbReference>
<dbReference type="Gene3D" id="3.30.70.3290">
    <property type="match status" value="1"/>
</dbReference>
<dbReference type="PROSITE" id="PS50075">
    <property type="entry name" value="CARRIER"/>
    <property type="match status" value="1"/>
</dbReference>
<dbReference type="SMART" id="SM01294">
    <property type="entry name" value="PKS_PP_betabranch"/>
    <property type="match status" value="1"/>
</dbReference>
<dbReference type="InterPro" id="IPR049551">
    <property type="entry name" value="PKS_DH_C"/>
</dbReference>
<evidence type="ECO:0000256" key="4">
    <source>
        <dbReference type="PROSITE-ProRule" id="PRU01363"/>
    </source>
</evidence>
<dbReference type="Pfam" id="PF08659">
    <property type="entry name" value="KR"/>
    <property type="match status" value="1"/>
</dbReference>
<dbReference type="InterPro" id="IPR020806">
    <property type="entry name" value="PKS_PP-bd"/>
</dbReference>
<evidence type="ECO:0000256" key="3">
    <source>
        <dbReference type="ARBA" id="ARBA00022679"/>
    </source>
</evidence>
<dbReference type="InterPro" id="IPR050091">
    <property type="entry name" value="PKS_NRPS_Biosynth_Enz"/>
</dbReference>
<proteinExistence type="predicted"/>
<dbReference type="InterPro" id="IPR001227">
    <property type="entry name" value="Ac_transferase_dom_sf"/>
</dbReference>
<dbReference type="InterPro" id="IPR049552">
    <property type="entry name" value="PKS_DH_N"/>
</dbReference>